<sequence>MLKFAQRLDRCAALRLRFQRQAQISLGRLQIAGAHVACCLLSQGAEEDVQRVRLRDEHCLWPGHVPVLNAFRLLGYFAH</sequence>
<proteinExistence type="predicted"/>
<comment type="caution">
    <text evidence="1">The sequence shown here is derived from an EMBL/GenBank/DDBJ whole genome shotgun (WGS) entry which is preliminary data.</text>
</comment>
<reference evidence="1 2" key="1">
    <citation type="submission" date="2017-10" db="EMBL/GenBank/DDBJ databases">
        <title>Massilia psychrophilum sp. nov., a novel purple-pigmented bacterium isolated from Tianshan glacier, Xinjiang Municipality, China.</title>
        <authorList>
            <person name="Wang H."/>
        </authorList>
    </citation>
    <scope>NUCLEOTIDE SEQUENCE [LARGE SCALE GENOMIC DNA]</scope>
    <source>
        <strain evidence="1 2">JCM 30074</strain>
    </source>
</reference>
<dbReference type="EMBL" id="PDOC01000002">
    <property type="protein sequence ID" value="PIL46088.1"/>
    <property type="molecule type" value="Genomic_DNA"/>
</dbReference>
<dbReference type="AlphaFoldDB" id="A0A2G8TKF1"/>
<dbReference type="Proteomes" id="UP000230390">
    <property type="component" value="Unassembled WGS sequence"/>
</dbReference>
<name>A0A2G8TKF1_9BURK</name>
<evidence type="ECO:0000313" key="1">
    <source>
        <dbReference type="EMBL" id="PIL46088.1"/>
    </source>
</evidence>
<accession>A0A2G8TKF1</accession>
<protein>
    <submittedName>
        <fullName evidence="1">Uncharacterized protein</fullName>
    </submittedName>
</protein>
<keyword evidence="2" id="KW-1185">Reference proteome</keyword>
<gene>
    <name evidence="1" type="ORF">CR105_03075</name>
</gene>
<organism evidence="1 2">
    <name type="scientific">Massilia eurypsychrophila</name>
    <dbReference type="NCBI Taxonomy" id="1485217"/>
    <lineage>
        <taxon>Bacteria</taxon>
        <taxon>Pseudomonadati</taxon>
        <taxon>Pseudomonadota</taxon>
        <taxon>Betaproteobacteria</taxon>
        <taxon>Burkholderiales</taxon>
        <taxon>Oxalobacteraceae</taxon>
        <taxon>Telluria group</taxon>
        <taxon>Massilia</taxon>
    </lineage>
</organism>
<evidence type="ECO:0000313" key="2">
    <source>
        <dbReference type="Proteomes" id="UP000230390"/>
    </source>
</evidence>